<dbReference type="Proteomes" id="UP001148838">
    <property type="component" value="Unassembled WGS sequence"/>
</dbReference>
<evidence type="ECO:0000313" key="2">
    <source>
        <dbReference type="Proteomes" id="UP001148838"/>
    </source>
</evidence>
<reference evidence="1 2" key="1">
    <citation type="journal article" date="2022" name="Allergy">
        <title>Genome assembly and annotation of Periplaneta americana reveal a comprehensive cockroach allergen profile.</title>
        <authorList>
            <person name="Wang L."/>
            <person name="Xiong Q."/>
            <person name="Saelim N."/>
            <person name="Wang L."/>
            <person name="Nong W."/>
            <person name="Wan A.T."/>
            <person name="Shi M."/>
            <person name="Liu X."/>
            <person name="Cao Q."/>
            <person name="Hui J.H.L."/>
            <person name="Sookrung N."/>
            <person name="Leung T.F."/>
            <person name="Tungtrongchitr A."/>
            <person name="Tsui S.K.W."/>
        </authorList>
    </citation>
    <scope>NUCLEOTIDE SEQUENCE [LARGE SCALE GENOMIC DNA]</scope>
    <source>
        <strain evidence="1">PWHHKU_190912</strain>
    </source>
</reference>
<organism evidence="1 2">
    <name type="scientific">Periplaneta americana</name>
    <name type="common">American cockroach</name>
    <name type="synonym">Blatta americana</name>
    <dbReference type="NCBI Taxonomy" id="6978"/>
    <lineage>
        <taxon>Eukaryota</taxon>
        <taxon>Metazoa</taxon>
        <taxon>Ecdysozoa</taxon>
        <taxon>Arthropoda</taxon>
        <taxon>Hexapoda</taxon>
        <taxon>Insecta</taxon>
        <taxon>Pterygota</taxon>
        <taxon>Neoptera</taxon>
        <taxon>Polyneoptera</taxon>
        <taxon>Dictyoptera</taxon>
        <taxon>Blattodea</taxon>
        <taxon>Blattoidea</taxon>
        <taxon>Blattidae</taxon>
        <taxon>Blattinae</taxon>
        <taxon>Periplaneta</taxon>
    </lineage>
</organism>
<evidence type="ECO:0000313" key="1">
    <source>
        <dbReference type="EMBL" id="KAJ4441049.1"/>
    </source>
</evidence>
<name>A0ABQ8T4S5_PERAM</name>
<proteinExistence type="predicted"/>
<accession>A0ABQ8T4S5</accession>
<protein>
    <submittedName>
        <fullName evidence="1">Uncharacterized protein</fullName>
    </submittedName>
</protein>
<gene>
    <name evidence="1" type="ORF">ANN_10899</name>
</gene>
<dbReference type="EMBL" id="JAJSOF020000015">
    <property type="protein sequence ID" value="KAJ4441049.1"/>
    <property type="molecule type" value="Genomic_DNA"/>
</dbReference>
<comment type="caution">
    <text evidence="1">The sequence shown here is derived from an EMBL/GenBank/DDBJ whole genome shotgun (WGS) entry which is preliminary data.</text>
</comment>
<sequence length="181" mass="21054">MRTRKPTTRRRGENISHRVLNKEQISIAIFCHRYFASSVTGLSVTKYRFVKYRPSLTMYACAEVTYSLISRIRYIIYDVTTRFSMFLTALVDAEIHGKSDRLHHNSDITIATSQTSICEMADNVRLTVEHKPRRASVHTPDNFEAVRMALTRSHSKSTRRTSAELRIGRWTVQRIMRSDLQ</sequence>
<keyword evidence="2" id="KW-1185">Reference proteome</keyword>